<evidence type="ECO:0000313" key="2">
    <source>
        <dbReference type="EMBL" id="EQD79264.1"/>
    </source>
</evidence>
<comment type="caution">
    <text evidence="2">The sequence shown here is derived from an EMBL/GenBank/DDBJ whole genome shotgun (WGS) entry which is preliminary data.</text>
</comment>
<dbReference type="PANTHER" id="PTHR47495:SF1">
    <property type="entry name" value="BLL3820 PROTEIN"/>
    <property type="match status" value="1"/>
</dbReference>
<feature type="domain" description="Aldehyde oxidase/xanthine dehydrogenase a/b hammerhead" evidence="1">
    <location>
        <begin position="25"/>
        <end position="68"/>
    </location>
</feature>
<proteinExistence type="predicted"/>
<dbReference type="EMBL" id="AUZY01000225">
    <property type="protein sequence ID" value="EQD79264.1"/>
    <property type="molecule type" value="Genomic_DNA"/>
</dbReference>
<dbReference type="PANTHER" id="PTHR47495">
    <property type="entry name" value="ALDEHYDE DEHYDROGENASE"/>
    <property type="match status" value="1"/>
</dbReference>
<evidence type="ECO:0000259" key="1">
    <source>
        <dbReference type="SMART" id="SM01008"/>
    </source>
</evidence>
<feature type="non-terminal residue" evidence="2">
    <location>
        <position position="68"/>
    </location>
</feature>
<dbReference type="SUPFAM" id="SSF54665">
    <property type="entry name" value="CO dehydrogenase molybdoprotein N-domain-like"/>
    <property type="match status" value="1"/>
</dbReference>
<dbReference type="Pfam" id="PF01315">
    <property type="entry name" value="Ald_Xan_dh_C"/>
    <property type="match status" value="1"/>
</dbReference>
<reference evidence="2" key="1">
    <citation type="submission" date="2013-08" db="EMBL/GenBank/DDBJ databases">
        <authorList>
            <person name="Mendez C."/>
            <person name="Richter M."/>
            <person name="Ferrer M."/>
            <person name="Sanchez J."/>
        </authorList>
    </citation>
    <scope>NUCLEOTIDE SEQUENCE</scope>
</reference>
<protein>
    <submittedName>
        <fullName evidence="2">Aldehyde oxidase and xanthine dehydrogenase, a/b hammerhead domain protein</fullName>
        <ecNumber evidence="2">1.-.-.-</ecNumber>
    </submittedName>
</protein>
<name>T1DCU3_9ZZZZ</name>
<dbReference type="EC" id="1.-.-.-" evidence="2"/>
<keyword evidence="2" id="KW-0560">Oxidoreductase</keyword>
<dbReference type="InterPro" id="IPR052516">
    <property type="entry name" value="N-heterocyclic_Hydroxylase"/>
</dbReference>
<dbReference type="InterPro" id="IPR036856">
    <property type="entry name" value="Ald_Oxase/Xan_DH_a/b_sf"/>
</dbReference>
<organism evidence="2">
    <name type="scientific">mine drainage metagenome</name>
    <dbReference type="NCBI Taxonomy" id="410659"/>
    <lineage>
        <taxon>unclassified sequences</taxon>
        <taxon>metagenomes</taxon>
        <taxon>ecological metagenomes</taxon>
    </lineage>
</organism>
<reference evidence="2" key="2">
    <citation type="journal article" date="2014" name="ISME J.">
        <title>Microbial stratification in low pH oxic and suboxic macroscopic growths along an acid mine drainage.</title>
        <authorList>
            <person name="Mendez-Garcia C."/>
            <person name="Mesa V."/>
            <person name="Sprenger R.R."/>
            <person name="Richter M."/>
            <person name="Diez M.S."/>
            <person name="Solano J."/>
            <person name="Bargiela R."/>
            <person name="Golyshina O.V."/>
            <person name="Manteca A."/>
            <person name="Ramos J.L."/>
            <person name="Gallego J.R."/>
            <person name="Llorente I."/>
            <person name="Martins Dos Santos V.A."/>
            <person name="Jensen O.N."/>
            <person name="Pelaez A.I."/>
            <person name="Sanchez J."/>
            <person name="Ferrer M."/>
        </authorList>
    </citation>
    <scope>NUCLEOTIDE SEQUENCE</scope>
</reference>
<dbReference type="InterPro" id="IPR000674">
    <property type="entry name" value="Ald_Oxase/Xan_DH_a/b"/>
</dbReference>
<accession>T1DCU3</accession>
<sequence>MAVPERPLRLIGTRIPYIDGPLKVSGRAEYTDDIRRPGMLVGRILRSPWAHARILSIDTSEARAIPGV</sequence>
<dbReference type="GO" id="GO:0016491">
    <property type="term" value="F:oxidoreductase activity"/>
    <property type="evidence" value="ECO:0007669"/>
    <property type="project" value="UniProtKB-KW"/>
</dbReference>
<dbReference type="AlphaFoldDB" id="T1DCU3"/>
<gene>
    <name evidence="2" type="ORF">B1B_00294</name>
</gene>
<dbReference type="SMART" id="SM01008">
    <property type="entry name" value="Ald_Xan_dh_C"/>
    <property type="match status" value="1"/>
</dbReference>
<dbReference type="Gene3D" id="3.90.1170.50">
    <property type="entry name" value="Aldehyde oxidase/xanthine dehydrogenase, a/b hammerhead"/>
    <property type="match status" value="1"/>
</dbReference>